<protein>
    <submittedName>
        <fullName evidence="1">Uncharacterized protein</fullName>
    </submittedName>
</protein>
<sequence>MREPPLLRVEWVDSVFAKNEWADAKDLTADTKSIVTVGFRVKEEDGYLFLASTFNPDDTHKDFALILEIPVRAIVKKKRIGH</sequence>
<gene>
    <name evidence="1" type="ORF">LCGC14_0792920</name>
</gene>
<reference evidence="1" key="1">
    <citation type="journal article" date="2015" name="Nature">
        <title>Complex archaea that bridge the gap between prokaryotes and eukaryotes.</title>
        <authorList>
            <person name="Spang A."/>
            <person name="Saw J.H."/>
            <person name="Jorgensen S.L."/>
            <person name="Zaremba-Niedzwiedzka K."/>
            <person name="Martijn J."/>
            <person name="Lind A.E."/>
            <person name="van Eijk R."/>
            <person name="Schleper C."/>
            <person name="Guy L."/>
            <person name="Ettema T.J."/>
        </authorList>
    </citation>
    <scope>NUCLEOTIDE SEQUENCE</scope>
</reference>
<accession>A0A0F9QBT6</accession>
<proteinExistence type="predicted"/>
<dbReference type="AlphaFoldDB" id="A0A0F9QBT6"/>
<evidence type="ECO:0000313" key="1">
    <source>
        <dbReference type="EMBL" id="KKN34497.1"/>
    </source>
</evidence>
<dbReference type="EMBL" id="LAZR01002100">
    <property type="protein sequence ID" value="KKN34497.1"/>
    <property type="molecule type" value="Genomic_DNA"/>
</dbReference>
<comment type="caution">
    <text evidence="1">The sequence shown here is derived from an EMBL/GenBank/DDBJ whole genome shotgun (WGS) entry which is preliminary data.</text>
</comment>
<organism evidence="1">
    <name type="scientific">marine sediment metagenome</name>
    <dbReference type="NCBI Taxonomy" id="412755"/>
    <lineage>
        <taxon>unclassified sequences</taxon>
        <taxon>metagenomes</taxon>
        <taxon>ecological metagenomes</taxon>
    </lineage>
</organism>
<name>A0A0F9QBT6_9ZZZZ</name>